<keyword evidence="1" id="KW-1185">Reference proteome</keyword>
<gene>
    <name evidence="2" type="primary">LOC106472198</name>
</gene>
<proteinExistence type="predicted"/>
<reference evidence="2" key="1">
    <citation type="submission" date="2025-08" db="UniProtKB">
        <authorList>
            <consortium name="RefSeq"/>
        </authorList>
    </citation>
    <scope>IDENTIFICATION</scope>
    <source>
        <tissue evidence="2">Muscle</tissue>
    </source>
</reference>
<evidence type="ECO:0000313" key="1">
    <source>
        <dbReference type="Proteomes" id="UP000694941"/>
    </source>
</evidence>
<name>A0ABM1BTC6_LIMPO</name>
<dbReference type="GeneID" id="106472198"/>
<sequence length="146" mass="15254">MILKATGGVYAPQPMYQTAPMMGGFPPGGVLGTPNRMIGIPLQSNCVPQAVPSTNPFGPWGIGPPGGAVLDRSLSNPGQGTPRLGQIQNQMASLQLQGQSWNMMGNIQNQNPHAEHINLGSLSLGAPQPAPGTFFQAPTLSSSLWR</sequence>
<dbReference type="Proteomes" id="UP000694941">
    <property type="component" value="Unplaced"/>
</dbReference>
<organism evidence="1 2">
    <name type="scientific">Limulus polyphemus</name>
    <name type="common">Atlantic horseshoe crab</name>
    <dbReference type="NCBI Taxonomy" id="6850"/>
    <lineage>
        <taxon>Eukaryota</taxon>
        <taxon>Metazoa</taxon>
        <taxon>Ecdysozoa</taxon>
        <taxon>Arthropoda</taxon>
        <taxon>Chelicerata</taxon>
        <taxon>Merostomata</taxon>
        <taxon>Xiphosura</taxon>
        <taxon>Limulidae</taxon>
        <taxon>Limulus</taxon>
    </lineage>
</organism>
<protein>
    <submittedName>
        <fullName evidence="2">Uncharacterized protein LOC106472198</fullName>
    </submittedName>
</protein>
<accession>A0ABM1BTC6</accession>
<evidence type="ECO:0000313" key="2">
    <source>
        <dbReference type="RefSeq" id="XP_013788279.1"/>
    </source>
</evidence>
<dbReference type="RefSeq" id="XP_013788279.1">
    <property type="nucleotide sequence ID" value="XM_013932825.2"/>
</dbReference>